<dbReference type="PROSITE" id="PS51007">
    <property type="entry name" value="CYTC"/>
    <property type="match status" value="1"/>
</dbReference>
<evidence type="ECO:0000313" key="11">
    <source>
        <dbReference type="EMBL" id="AVM25581.1"/>
    </source>
</evidence>
<dbReference type="GO" id="GO:0020037">
    <property type="term" value="F:heme binding"/>
    <property type="evidence" value="ECO:0007669"/>
    <property type="project" value="InterPro"/>
</dbReference>
<evidence type="ECO:0000256" key="1">
    <source>
        <dbReference type="ARBA" id="ARBA00022448"/>
    </source>
</evidence>
<dbReference type="PROSITE" id="PS51257">
    <property type="entry name" value="PROKAR_LIPOPROTEIN"/>
    <property type="match status" value="1"/>
</dbReference>
<name>A0AAD0HQI9_BACPU</name>
<evidence type="ECO:0000256" key="7">
    <source>
        <dbReference type="PIRSR" id="PIRSR000025-2"/>
    </source>
</evidence>
<evidence type="ECO:0000256" key="2">
    <source>
        <dbReference type="ARBA" id="ARBA00022617"/>
    </source>
</evidence>
<evidence type="ECO:0000259" key="10">
    <source>
        <dbReference type="PROSITE" id="PS51007"/>
    </source>
</evidence>
<dbReference type="GO" id="GO:0016020">
    <property type="term" value="C:membrane"/>
    <property type="evidence" value="ECO:0007669"/>
    <property type="project" value="InterPro"/>
</dbReference>
<organism evidence="11 12">
    <name type="scientific">Bacillus pumilus</name>
    <name type="common">Bacillus mesentericus</name>
    <dbReference type="NCBI Taxonomy" id="1408"/>
    <lineage>
        <taxon>Bacteria</taxon>
        <taxon>Bacillati</taxon>
        <taxon>Bacillota</taxon>
        <taxon>Bacilli</taxon>
        <taxon>Bacillales</taxon>
        <taxon>Bacillaceae</taxon>
        <taxon>Bacillus</taxon>
    </lineage>
</organism>
<protein>
    <submittedName>
        <fullName evidence="11">Cytochrome C</fullName>
    </submittedName>
</protein>
<dbReference type="InterPro" id="IPR051811">
    <property type="entry name" value="Cytochrome_c550/c551-like"/>
</dbReference>
<dbReference type="InterPro" id="IPR009056">
    <property type="entry name" value="Cyt_c-like_dom"/>
</dbReference>
<evidence type="ECO:0000256" key="9">
    <source>
        <dbReference type="SAM" id="SignalP"/>
    </source>
</evidence>
<dbReference type="PANTHER" id="PTHR37823">
    <property type="entry name" value="CYTOCHROME C-553-LIKE"/>
    <property type="match status" value="1"/>
</dbReference>
<dbReference type="NCBIfam" id="NF045774">
    <property type="entry name" value="cytochro_C551"/>
    <property type="match status" value="1"/>
</dbReference>
<keyword evidence="4" id="KW-0249">Electron transport</keyword>
<feature type="signal peptide" evidence="9">
    <location>
        <begin position="1"/>
        <end position="18"/>
    </location>
</feature>
<gene>
    <name evidence="11" type="ORF">C5695_17720</name>
</gene>
<dbReference type="InterPro" id="IPR012218">
    <property type="entry name" value="Cyt_c_BACSU-c550-type"/>
</dbReference>
<dbReference type="InterPro" id="IPR054782">
    <property type="entry name" value="Cytochro_C551"/>
</dbReference>
<keyword evidence="2 6" id="KW-0349">Heme</keyword>
<feature type="region of interest" description="Disordered" evidence="8">
    <location>
        <begin position="23"/>
        <end position="43"/>
    </location>
</feature>
<dbReference type="AlphaFoldDB" id="A0AAD0HQI9"/>
<feature type="chain" id="PRO_5042097707" evidence="9">
    <location>
        <begin position="19"/>
        <end position="111"/>
    </location>
</feature>
<keyword evidence="3 7" id="KW-0479">Metal-binding</keyword>
<evidence type="ECO:0000256" key="4">
    <source>
        <dbReference type="ARBA" id="ARBA00022982"/>
    </source>
</evidence>
<feature type="binding site" description="axial binding residue" evidence="7">
    <location>
        <position position="90"/>
    </location>
    <ligand>
        <name>heme c</name>
        <dbReference type="ChEBI" id="CHEBI:61717"/>
    </ligand>
    <ligandPart>
        <name>Fe</name>
        <dbReference type="ChEBI" id="CHEBI:18248"/>
    </ligandPart>
</feature>
<dbReference type="Pfam" id="PF13442">
    <property type="entry name" value="Cytochrome_CBB3"/>
    <property type="match status" value="1"/>
</dbReference>
<evidence type="ECO:0000256" key="6">
    <source>
        <dbReference type="PIRSR" id="PIRSR000025-1"/>
    </source>
</evidence>
<dbReference type="GO" id="GO:0005506">
    <property type="term" value="F:iron ion binding"/>
    <property type="evidence" value="ECO:0007669"/>
    <property type="project" value="InterPro"/>
</dbReference>
<comment type="PTM">
    <text evidence="6">Binds 1 heme c group covalently per subunit.</text>
</comment>
<feature type="domain" description="Cytochrome c" evidence="10">
    <location>
        <begin position="38"/>
        <end position="111"/>
    </location>
</feature>
<dbReference type="GO" id="GO:0009055">
    <property type="term" value="F:electron transfer activity"/>
    <property type="evidence" value="ECO:0007669"/>
    <property type="project" value="InterPro"/>
</dbReference>
<feature type="binding site" description="axial binding residue" evidence="7">
    <location>
        <position position="55"/>
    </location>
    <ligand>
        <name>heme c</name>
        <dbReference type="ChEBI" id="CHEBI:61717"/>
    </ligand>
    <ligandPart>
        <name>Fe</name>
        <dbReference type="ChEBI" id="CHEBI:18248"/>
    </ligandPart>
</feature>
<feature type="binding site" description="covalent" evidence="6">
    <location>
        <position position="54"/>
    </location>
    <ligand>
        <name>heme c</name>
        <dbReference type="ChEBI" id="CHEBI:61717"/>
    </ligand>
</feature>
<evidence type="ECO:0000256" key="5">
    <source>
        <dbReference type="ARBA" id="ARBA00023004"/>
    </source>
</evidence>
<dbReference type="Gene3D" id="1.10.760.10">
    <property type="entry name" value="Cytochrome c-like domain"/>
    <property type="match status" value="1"/>
</dbReference>
<reference evidence="11 12" key="1">
    <citation type="submission" date="2018-02" db="EMBL/GenBank/DDBJ databases">
        <title>The complete genome of two Bacillus pumilus strains from Cuatro Cienegas, Coahuila, Mexico.</title>
        <authorList>
            <person name="Zarza E."/>
            <person name="Alcaraz L.D."/>
            <person name="Aguilar-Salinas B."/>
            <person name="Islas A."/>
            <person name="Olmedo-Alvarez G."/>
        </authorList>
    </citation>
    <scope>NUCLEOTIDE SEQUENCE [LARGE SCALE GENOMIC DNA]</scope>
    <source>
        <strain evidence="11 12">145</strain>
    </source>
</reference>
<keyword evidence="5 7" id="KW-0408">Iron</keyword>
<dbReference type="RefSeq" id="WP_117732042.1">
    <property type="nucleotide sequence ID" value="NZ_CP027116.1"/>
</dbReference>
<evidence type="ECO:0000256" key="8">
    <source>
        <dbReference type="SAM" id="MobiDB-lite"/>
    </source>
</evidence>
<dbReference type="Proteomes" id="UP000264960">
    <property type="component" value="Chromosome"/>
</dbReference>
<evidence type="ECO:0000313" key="12">
    <source>
        <dbReference type="Proteomes" id="UP000264960"/>
    </source>
</evidence>
<dbReference type="SUPFAM" id="SSF46626">
    <property type="entry name" value="Cytochrome c"/>
    <property type="match status" value="1"/>
</dbReference>
<keyword evidence="9" id="KW-0732">Signal</keyword>
<evidence type="ECO:0000256" key="3">
    <source>
        <dbReference type="ARBA" id="ARBA00022723"/>
    </source>
</evidence>
<feature type="binding site" description="covalent" evidence="6">
    <location>
        <position position="51"/>
    </location>
    <ligand>
        <name>heme c</name>
        <dbReference type="ChEBI" id="CHEBI:61717"/>
    </ligand>
</feature>
<dbReference type="InterPro" id="IPR036909">
    <property type="entry name" value="Cyt_c-like_dom_sf"/>
</dbReference>
<dbReference type="PIRSF" id="PIRSF000025">
    <property type="entry name" value="Cytc_Bsub_c550"/>
    <property type="match status" value="1"/>
</dbReference>
<sequence>MKKSGLMMLFAAMLLVLAACGGNSSSSDKEKEGSKSASTVSSGEEIYQQNCIGCHGKDLSGGGGPSLKEVGKKYNESQIADIAQNGKGSMPSGMVDEKQAKEVAKWLAEKK</sequence>
<accession>A0AAD0HQI9</accession>
<keyword evidence="1" id="KW-0813">Transport</keyword>
<proteinExistence type="predicted"/>
<dbReference type="PANTHER" id="PTHR37823:SF3">
    <property type="entry name" value="CYTOCHROME C-551"/>
    <property type="match status" value="1"/>
</dbReference>
<dbReference type="EMBL" id="CP027116">
    <property type="protein sequence ID" value="AVM25581.1"/>
    <property type="molecule type" value="Genomic_DNA"/>
</dbReference>